<proteinExistence type="predicted"/>
<dbReference type="AlphaFoldDB" id="A0A067KDU6"/>
<accession>A0A067KDU6</accession>
<reference evidence="3 4" key="1">
    <citation type="journal article" date="2014" name="PLoS ONE">
        <title>Global Analysis of Gene Expression Profiles in Physic Nut (Jatropha curcas L.) Seedlings Exposed to Salt Stress.</title>
        <authorList>
            <person name="Zhang L."/>
            <person name="Zhang C."/>
            <person name="Wu P."/>
            <person name="Chen Y."/>
            <person name="Li M."/>
            <person name="Jiang H."/>
            <person name="Wu G."/>
        </authorList>
    </citation>
    <scope>NUCLEOTIDE SEQUENCE [LARGE SCALE GENOMIC DNA]</scope>
    <source>
        <strain evidence="4">cv. GZQX0401</strain>
        <tissue evidence="3">Young leaves</tissue>
    </source>
</reference>
<feature type="region of interest" description="Disordered" evidence="2">
    <location>
        <begin position="1"/>
        <end position="25"/>
    </location>
</feature>
<evidence type="ECO:0000313" key="4">
    <source>
        <dbReference type="Proteomes" id="UP000027138"/>
    </source>
</evidence>
<feature type="region of interest" description="Disordered" evidence="2">
    <location>
        <begin position="38"/>
        <end position="62"/>
    </location>
</feature>
<keyword evidence="4" id="KW-1185">Reference proteome</keyword>
<name>A0A067KDU6_JATCU</name>
<gene>
    <name evidence="3" type="ORF">JCGZ_16669</name>
</gene>
<evidence type="ECO:0000256" key="1">
    <source>
        <dbReference type="SAM" id="Coils"/>
    </source>
</evidence>
<keyword evidence="1" id="KW-0175">Coiled coil</keyword>
<feature type="compositionally biased region" description="Basic and acidic residues" evidence="2">
    <location>
        <begin position="1"/>
        <end position="18"/>
    </location>
</feature>
<dbReference type="Proteomes" id="UP000027138">
    <property type="component" value="Unassembled WGS sequence"/>
</dbReference>
<dbReference type="EMBL" id="KK914682">
    <property type="protein sequence ID" value="KDP30430.1"/>
    <property type="molecule type" value="Genomic_DNA"/>
</dbReference>
<organism evidence="3 4">
    <name type="scientific">Jatropha curcas</name>
    <name type="common">Barbados nut</name>
    <dbReference type="NCBI Taxonomy" id="180498"/>
    <lineage>
        <taxon>Eukaryota</taxon>
        <taxon>Viridiplantae</taxon>
        <taxon>Streptophyta</taxon>
        <taxon>Embryophyta</taxon>
        <taxon>Tracheophyta</taxon>
        <taxon>Spermatophyta</taxon>
        <taxon>Magnoliopsida</taxon>
        <taxon>eudicotyledons</taxon>
        <taxon>Gunneridae</taxon>
        <taxon>Pentapetalae</taxon>
        <taxon>rosids</taxon>
        <taxon>fabids</taxon>
        <taxon>Malpighiales</taxon>
        <taxon>Euphorbiaceae</taxon>
        <taxon>Crotonoideae</taxon>
        <taxon>Jatropheae</taxon>
        <taxon>Jatropha</taxon>
    </lineage>
</organism>
<evidence type="ECO:0000256" key="2">
    <source>
        <dbReference type="SAM" id="MobiDB-lite"/>
    </source>
</evidence>
<protein>
    <submittedName>
        <fullName evidence="3">Uncharacterized protein</fullName>
    </submittedName>
</protein>
<evidence type="ECO:0000313" key="3">
    <source>
        <dbReference type="EMBL" id="KDP30430.1"/>
    </source>
</evidence>
<sequence>MSKIVEAMRKQAEGEGSDKGAPLVVLDPPAADTGITLESIRAKHAPLSPSTEPSRERPREGGYTKLEVKKMELEEALKSLDSAIREQETKYKVEIKALNVKRFRDWTVESQLTTAAVHLWKTRSSGETKVRLINCILIARRRKMSQLVVIPCQGILLLCEGVEPSVDQDSHIDSTLGEENG</sequence>
<feature type="compositionally biased region" description="Basic and acidic residues" evidence="2">
    <location>
        <begin position="53"/>
        <end position="62"/>
    </location>
</feature>
<feature type="coiled-coil region" evidence="1">
    <location>
        <begin position="63"/>
        <end position="90"/>
    </location>
</feature>